<reference evidence="2" key="1">
    <citation type="journal article" date="2014" name="Int. J. Syst. Evol. Microbiol.">
        <title>Complete genome sequence of Corynebacterium casei LMG S-19264T (=DSM 44701T), isolated from a smear-ripened cheese.</title>
        <authorList>
            <consortium name="US DOE Joint Genome Institute (JGI-PGF)"/>
            <person name="Walter F."/>
            <person name="Albersmeier A."/>
            <person name="Kalinowski J."/>
            <person name="Ruckert C."/>
        </authorList>
    </citation>
    <scope>NUCLEOTIDE SEQUENCE</scope>
    <source>
        <strain evidence="2">CGMCC 1.15448</strain>
    </source>
</reference>
<evidence type="ECO:0008006" key="4">
    <source>
        <dbReference type="Google" id="ProtNLM"/>
    </source>
</evidence>
<organism evidence="2 3">
    <name type="scientific">Puia dinghuensis</name>
    <dbReference type="NCBI Taxonomy" id="1792502"/>
    <lineage>
        <taxon>Bacteria</taxon>
        <taxon>Pseudomonadati</taxon>
        <taxon>Bacteroidota</taxon>
        <taxon>Chitinophagia</taxon>
        <taxon>Chitinophagales</taxon>
        <taxon>Chitinophagaceae</taxon>
        <taxon>Puia</taxon>
    </lineage>
</organism>
<dbReference type="AlphaFoldDB" id="A0A8J2XUZ0"/>
<name>A0A8J2XUZ0_9BACT</name>
<dbReference type="RefSeq" id="WP_188934347.1">
    <property type="nucleotide sequence ID" value="NZ_BMJC01000004.1"/>
</dbReference>
<feature type="signal peptide" evidence="1">
    <location>
        <begin position="1"/>
        <end position="22"/>
    </location>
</feature>
<reference evidence="2" key="2">
    <citation type="submission" date="2020-09" db="EMBL/GenBank/DDBJ databases">
        <authorList>
            <person name="Sun Q."/>
            <person name="Zhou Y."/>
        </authorList>
    </citation>
    <scope>NUCLEOTIDE SEQUENCE</scope>
    <source>
        <strain evidence="2">CGMCC 1.15448</strain>
    </source>
</reference>
<dbReference type="Proteomes" id="UP000607559">
    <property type="component" value="Unassembled WGS sequence"/>
</dbReference>
<feature type="chain" id="PRO_5035218884" description="Beta-lactamase-inhibitor-like PepSY-like domain-containing protein" evidence="1">
    <location>
        <begin position="23"/>
        <end position="154"/>
    </location>
</feature>
<dbReference type="SUPFAM" id="SSF160574">
    <property type="entry name" value="BT0923-like"/>
    <property type="match status" value="1"/>
</dbReference>
<dbReference type="EMBL" id="BMJC01000004">
    <property type="protein sequence ID" value="GGB09684.1"/>
    <property type="molecule type" value="Genomic_DNA"/>
</dbReference>
<keyword evidence="3" id="KW-1185">Reference proteome</keyword>
<accession>A0A8J2XUZ0</accession>
<proteinExistence type="predicted"/>
<sequence length="154" mass="17342">MKKVFLSIATMLMMGVSISAFAGKNDGGTINQSAVKSFKKDFSGASNIVWEQKDNYSKATFSLNGQILYAYYNNNGDLQAVVRNITSDLLPINLLASMKKDYGDCWITDLFEIASDDQTTYYVTLENSDKKIVLKSQGTEFWEEYKREKKPVAL</sequence>
<dbReference type="Gene3D" id="3.10.450.360">
    <property type="match status" value="1"/>
</dbReference>
<evidence type="ECO:0000256" key="1">
    <source>
        <dbReference type="SAM" id="SignalP"/>
    </source>
</evidence>
<gene>
    <name evidence="2" type="ORF">GCM10011511_36520</name>
</gene>
<comment type="caution">
    <text evidence="2">The sequence shown here is derived from an EMBL/GenBank/DDBJ whole genome shotgun (WGS) entry which is preliminary data.</text>
</comment>
<keyword evidence="1" id="KW-0732">Signal</keyword>
<protein>
    <recommendedName>
        <fullName evidence="4">Beta-lactamase-inhibitor-like PepSY-like domain-containing protein</fullName>
    </recommendedName>
</protein>
<evidence type="ECO:0000313" key="3">
    <source>
        <dbReference type="Proteomes" id="UP000607559"/>
    </source>
</evidence>
<evidence type="ECO:0000313" key="2">
    <source>
        <dbReference type="EMBL" id="GGB09684.1"/>
    </source>
</evidence>